<organism evidence="3 4">
    <name type="scientific">Pontibacillus salicampi</name>
    <dbReference type="NCBI Taxonomy" id="1449801"/>
    <lineage>
        <taxon>Bacteria</taxon>
        <taxon>Bacillati</taxon>
        <taxon>Bacillota</taxon>
        <taxon>Bacilli</taxon>
        <taxon>Bacillales</taxon>
        <taxon>Bacillaceae</taxon>
        <taxon>Pontibacillus</taxon>
    </lineage>
</organism>
<evidence type="ECO:0000256" key="2">
    <source>
        <dbReference type="RuleBase" id="RU000363"/>
    </source>
</evidence>
<dbReference type="PANTHER" id="PTHR42879:SF6">
    <property type="entry name" value="NADPH-DEPENDENT REDUCTASE BACG"/>
    <property type="match status" value="1"/>
</dbReference>
<sequence>MDMQLQNKLVLVTGSTQGIGKETARQYAKEGAQVIVNGRTQSKLDNIVKELSADGEVHGIAADVSTEEGANKLIEAVEALGDLDILVNNTSIFEVKQVEEVTDEEWMNYFNTNILSVVRLARHFLPNMLERNTGRIINISSEAAVKPLAEMIPYSTTKGAVNSLTRGLAERTKGTNVTVNSVLPGPTWTEGVAGFMEGAAEDAGEDLESFTENYFKNNEPTSLIQRFGTVHEVASTVIFLSSPHASGINGNTQRVEGGIIRSV</sequence>
<accession>A0ABV6LKI8</accession>
<dbReference type="PANTHER" id="PTHR42879">
    <property type="entry name" value="3-OXOACYL-(ACYL-CARRIER-PROTEIN) REDUCTASE"/>
    <property type="match status" value="1"/>
</dbReference>
<dbReference type="RefSeq" id="WP_377345336.1">
    <property type="nucleotide sequence ID" value="NZ_JBHLTP010000003.1"/>
</dbReference>
<dbReference type="InterPro" id="IPR002347">
    <property type="entry name" value="SDR_fam"/>
</dbReference>
<dbReference type="EMBL" id="JBHLTP010000003">
    <property type="protein sequence ID" value="MFC0522808.1"/>
    <property type="molecule type" value="Genomic_DNA"/>
</dbReference>
<dbReference type="Gene3D" id="3.40.50.720">
    <property type="entry name" value="NAD(P)-binding Rossmann-like Domain"/>
    <property type="match status" value="1"/>
</dbReference>
<dbReference type="EC" id="1.1.1.-" evidence="3"/>
<dbReference type="PRINTS" id="PR00080">
    <property type="entry name" value="SDRFAMILY"/>
</dbReference>
<comment type="caution">
    <text evidence="3">The sequence shown here is derived from an EMBL/GenBank/DDBJ whole genome shotgun (WGS) entry which is preliminary data.</text>
</comment>
<dbReference type="SUPFAM" id="SSF51735">
    <property type="entry name" value="NAD(P)-binding Rossmann-fold domains"/>
    <property type="match status" value="1"/>
</dbReference>
<proteinExistence type="inferred from homology"/>
<dbReference type="Pfam" id="PF00106">
    <property type="entry name" value="adh_short"/>
    <property type="match status" value="1"/>
</dbReference>
<reference evidence="3 4" key="1">
    <citation type="submission" date="2024-09" db="EMBL/GenBank/DDBJ databases">
        <authorList>
            <person name="Sun Q."/>
            <person name="Mori K."/>
        </authorList>
    </citation>
    <scope>NUCLEOTIDE SEQUENCE [LARGE SCALE GENOMIC DNA]</scope>
    <source>
        <strain evidence="3 4">NCAIM B.02529</strain>
    </source>
</reference>
<protein>
    <submittedName>
        <fullName evidence="3">SDR family NAD(P)-dependent oxidoreductase</fullName>
        <ecNumber evidence="3">1.1.1.-</ecNumber>
    </submittedName>
</protein>
<dbReference type="PRINTS" id="PR00081">
    <property type="entry name" value="GDHRDH"/>
</dbReference>
<dbReference type="GO" id="GO:0016491">
    <property type="term" value="F:oxidoreductase activity"/>
    <property type="evidence" value="ECO:0007669"/>
    <property type="project" value="UniProtKB-KW"/>
</dbReference>
<evidence type="ECO:0000256" key="1">
    <source>
        <dbReference type="ARBA" id="ARBA00006484"/>
    </source>
</evidence>
<gene>
    <name evidence="3" type="ORF">ACFFGV_04280</name>
</gene>
<dbReference type="Proteomes" id="UP001589836">
    <property type="component" value="Unassembled WGS sequence"/>
</dbReference>
<dbReference type="InterPro" id="IPR050259">
    <property type="entry name" value="SDR"/>
</dbReference>
<keyword evidence="4" id="KW-1185">Reference proteome</keyword>
<dbReference type="PROSITE" id="PS00061">
    <property type="entry name" value="ADH_SHORT"/>
    <property type="match status" value="1"/>
</dbReference>
<evidence type="ECO:0000313" key="3">
    <source>
        <dbReference type="EMBL" id="MFC0522808.1"/>
    </source>
</evidence>
<comment type="similarity">
    <text evidence="1 2">Belongs to the short-chain dehydrogenases/reductases (SDR) family.</text>
</comment>
<dbReference type="InterPro" id="IPR020904">
    <property type="entry name" value="Sc_DH/Rdtase_CS"/>
</dbReference>
<evidence type="ECO:0000313" key="4">
    <source>
        <dbReference type="Proteomes" id="UP001589836"/>
    </source>
</evidence>
<keyword evidence="3" id="KW-0560">Oxidoreductase</keyword>
<name>A0ABV6LKI8_9BACI</name>
<dbReference type="CDD" id="cd05233">
    <property type="entry name" value="SDR_c"/>
    <property type="match status" value="1"/>
</dbReference>
<dbReference type="InterPro" id="IPR036291">
    <property type="entry name" value="NAD(P)-bd_dom_sf"/>
</dbReference>